<dbReference type="SUPFAM" id="SSF53187">
    <property type="entry name" value="Zn-dependent exopeptidases"/>
    <property type="match status" value="1"/>
</dbReference>
<dbReference type="KEGG" id="api:103311861"/>
<evidence type="ECO:0000256" key="2">
    <source>
        <dbReference type="ARBA" id="ARBA00005988"/>
    </source>
</evidence>
<dbReference type="GO" id="GO:0006508">
    <property type="term" value="P:proteolysis"/>
    <property type="evidence" value="ECO:0007669"/>
    <property type="project" value="UniProtKB-KW"/>
</dbReference>
<evidence type="ECO:0000256" key="7">
    <source>
        <dbReference type="ARBA" id="ARBA00022801"/>
    </source>
</evidence>
<dbReference type="PANTHER" id="PTHR11705:SF91">
    <property type="entry name" value="FI01817P-RELATED"/>
    <property type="match status" value="1"/>
</dbReference>
<dbReference type="PANTHER" id="PTHR11705">
    <property type="entry name" value="PROTEASE FAMILY M14 CARBOXYPEPTIDASE A,B"/>
    <property type="match status" value="1"/>
</dbReference>
<dbReference type="GeneID" id="103311861"/>
<proteinExistence type="inferred from homology"/>
<comment type="cofactor">
    <cofactor evidence="1">
        <name>Zn(2+)</name>
        <dbReference type="ChEBI" id="CHEBI:29105"/>
    </cofactor>
</comment>
<evidence type="ECO:0000256" key="6">
    <source>
        <dbReference type="ARBA" id="ARBA00022729"/>
    </source>
</evidence>
<dbReference type="PROSITE" id="PS52035">
    <property type="entry name" value="PEPTIDASE_M14"/>
    <property type="match status" value="1"/>
</dbReference>
<evidence type="ECO:0000313" key="12">
    <source>
        <dbReference type="EnsemblMetazoa" id="XP_029345553.1"/>
    </source>
</evidence>
<keyword evidence="3" id="KW-0121">Carboxypeptidase</keyword>
<sequence length="253" mass="29154">MIYISNELIHNRKTLPIYMRNIHFVLMPIVNPDGYTYSYENDRLWRKNRVETSDNCIGIDLNRNWNYDWYHENSGKNYCSACYQGPTPNSELEIKAIIQFILNNLTKIKGFITLHSYGQAIVFPWAYTKDHIKEDYDKLQNIATSMSLKIFKKTSNIYTVGPASTVLYRASGTSIDWMKGIANIRYVFALELRDTGANGFILPTSEIIPTGQEAFCAVSVLAKIVESDNQSKGTFNRSMHSLFCIMLIIFYFN</sequence>
<keyword evidence="4" id="KW-0645">Protease</keyword>
<accession>A0A8R2JRP8</accession>
<dbReference type="SMART" id="SM00631">
    <property type="entry name" value="Zn_pept"/>
    <property type="match status" value="1"/>
</dbReference>
<dbReference type="FunFam" id="3.40.630.10:FF:000084">
    <property type="entry name" value="Carboxypeptidase B2"/>
    <property type="match status" value="1"/>
</dbReference>
<protein>
    <recommendedName>
        <fullName evidence="11">Peptidase M14 domain-containing protein</fullName>
    </recommendedName>
</protein>
<dbReference type="GO" id="GO:0004181">
    <property type="term" value="F:metallocarboxypeptidase activity"/>
    <property type="evidence" value="ECO:0007669"/>
    <property type="project" value="InterPro"/>
</dbReference>
<dbReference type="Gene3D" id="3.40.630.10">
    <property type="entry name" value="Zn peptidases"/>
    <property type="match status" value="1"/>
</dbReference>
<keyword evidence="9" id="KW-0482">Metalloprotease</keyword>
<reference evidence="13" key="1">
    <citation type="submission" date="2010-06" db="EMBL/GenBank/DDBJ databases">
        <authorList>
            <person name="Jiang H."/>
            <person name="Abraham K."/>
            <person name="Ali S."/>
            <person name="Alsbrooks S.L."/>
            <person name="Anim B.N."/>
            <person name="Anosike U.S."/>
            <person name="Attaway T."/>
            <person name="Bandaranaike D.P."/>
            <person name="Battles P.K."/>
            <person name="Bell S.N."/>
            <person name="Bell A.V."/>
            <person name="Beltran B."/>
            <person name="Bickham C."/>
            <person name="Bustamante Y."/>
            <person name="Caleb T."/>
            <person name="Canada A."/>
            <person name="Cardenas V."/>
            <person name="Carter K."/>
            <person name="Chacko J."/>
            <person name="Chandrabose M.N."/>
            <person name="Chavez D."/>
            <person name="Chavez A."/>
            <person name="Chen L."/>
            <person name="Chu H.-S."/>
            <person name="Claassen K.J."/>
            <person name="Cockrell R."/>
            <person name="Collins M."/>
            <person name="Cooper J.A."/>
            <person name="Cree A."/>
            <person name="Curry S.M."/>
            <person name="Da Y."/>
            <person name="Dao M.D."/>
            <person name="Das B."/>
            <person name="Davila M.-L."/>
            <person name="Davy-Carroll L."/>
            <person name="Denson S."/>
            <person name="Dinh H."/>
            <person name="Ebong V.E."/>
            <person name="Edwards J.R."/>
            <person name="Egan A."/>
            <person name="El-Daye J."/>
            <person name="Escobedo L."/>
            <person name="Fernandez S."/>
            <person name="Fernando P.R."/>
            <person name="Flagg N."/>
            <person name="Forbes L.D."/>
            <person name="Fowler R.G."/>
            <person name="Fu Q."/>
            <person name="Gabisi R.A."/>
            <person name="Ganer J."/>
            <person name="Garbino Pronczuk A."/>
            <person name="Garcia R.M."/>
            <person name="Garner T."/>
            <person name="Garrett T.E."/>
            <person name="Gonzalez D.A."/>
            <person name="Hamid H."/>
            <person name="Hawkins E.S."/>
            <person name="Hirani K."/>
            <person name="Hogues M.E."/>
            <person name="Hollins B."/>
            <person name="Hsiao C.-H."/>
            <person name="Jabil R."/>
            <person name="James M.L."/>
            <person name="Jhangiani S.N."/>
            <person name="Johnson B."/>
            <person name="Johnson Q."/>
            <person name="Joshi V."/>
            <person name="Kalu J.B."/>
            <person name="Kam C."/>
            <person name="Kashfia A."/>
            <person name="Keebler J."/>
            <person name="Kisamo H."/>
            <person name="Kovar C.L."/>
            <person name="Lago L.A."/>
            <person name="Lai C.-Y."/>
            <person name="Laidlaw J."/>
            <person name="Lara F."/>
            <person name="Le T.-K."/>
            <person name="Lee S.L."/>
            <person name="Legall F.H."/>
            <person name="Lemon S.J."/>
            <person name="Lewis L.R."/>
            <person name="Li B."/>
            <person name="Liu Y."/>
            <person name="Liu Y.-S."/>
            <person name="Lopez J."/>
            <person name="Lozado R.J."/>
            <person name="Lu J."/>
            <person name="Madu R.C."/>
            <person name="Maheshwari M."/>
            <person name="Maheshwari R."/>
            <person name="Malloy K."/>
            <person name="Martinez E."/>
            <person name="Mathew T."/>
            <person name="Mercado I.C."/>
            <person name="Mercado C."/>
            <person name="Meyer B."/>
            <person name="Montgomery K."/>
            <person name="Morgan M.B."/>
            <person name="Munidasa M."/>
            <person name="Nazareth L.V."/>
            <person name="Nelson J."/>
            <person name="Ng B.M."/>
            <person name="Nguyen N.B."/>
            <person name="Nguyen P.Q."/>
            <person name="Nguyen T."/>
            <person name="Obregon M."/>
            <person name="Okwuonu G.O."/>
            <person name="Onwere C.G."/>
            <person name="Orozco G."/>
            <person name="Parra A."/>
            <person name="Patel S."/>
            <person name="Patil S."/>
            <person name="Perez A."/>
            <person name="Perez Y."/>
            <person name="Pham C."/>
            <person name="Primus E.L."/>
            <person name="Pu L.-L."/>
            <person name="Puazo M."/>
            <person name="Qin X."/>
            <person name="Quiroz J.B."/>
            <person name="Reese J."/>
            <person name="Richards S."/>
            <person name="Rives C.M."/>
            <person name="Robberts R."/>
            <person name="Ruiz S.J."/>
            <person name="Ruiz M.J."/>
            <person name="Santibanez J."/>
            <person name="Schneider B.W."/>
            <person name="Sisson I."/>
            <person name="Smith M."/>
            <person name="Sodergren E."/>
            <person name="Song X.-Z."/>
            <person name="Song B.B."/>
            <person name="Summersgill H."/>
            <person name="Thelus R."/>
            <person name="Thornton R.D."/>
            <person name="Trejos Z.Y."/>
            <person name="Usmani K."/>
            <person name="Vattathil S."/>
            <person name="Villasana D."/>
            <person name="Walker D.L."/>
            <person name="Wang S."/>
            <person name="Wang K."/>
            <person name="White C.S."/>
            <person name="Williams A.C."/>
            <person name="Williamson J."/>
            <person name="Wilson K."/>
            <person name="Woghiren I.O."/>
            <person name="Woodworth J.R."/>
            <person name="Worley K.C."/>
            <person name="Wright R.A."/>
            <person name="Wu W."/>
            <person name="Young L."/>
            <person name="Zhang L."/>
            <person name="Zhang J."/>
            <person name="Zhu Y."/>
            <person name="Muzny D.M."/>
            <person name="Weinstock G."/>
            <person name="Gibbs R.A."/>
        </authorList>
    </citation>
    <scope>NUCLEOTIDE SEQUENCE [LARGE SCALE GENOMIC DNA]</scope>
    <source>
        <strain evidence="13">LSR1</strain>
    </source>
</reference>
<evidence type="ECO:0000256" key="3">
    <source>
        <dbReference type="ARBA" id="ARBA00022645"/>
    </source>
</evidence>
<dbReference type="InterPro" id="IPR000834">
    <property type="entry name" value="Peptidase_M14"/>
</dbReference>
<dbReference type="GO" id="GO:0008270">
    <property type="term" value="F:zinc ion binding"/>
    <property type="evidence" value="ECO:0007669"/>
    <property type="project" value="InterPro"/>
</dbReference>
<dbReference type="RefSeq" id="XP_029345553.1">
    <property type="nucleotide sequence ID" value="XM_029489693.1"/>
</dbReference>
<evidence type="ECO:0000256" key="8">
    <source>
        <dbReference type="ARBA" id="ARBA00022833"/>
    </source>
</evidence>
<evidence type="ECO:0000256" key="1">
    <source>
        <dbReference type="ARBA" id="ARBA00001947"/>
    </source>
</evidence>
<evidence type="ECO:0000259" key="11">
    <source>
        <dbReference type="PROSITE" id="PS52035"/>
    </source>
</evidence>
<dbReference type="AlphaFoldDB" id="A0A8R2JRP8"/>
<keyword evidence="8" id="KW-0862">Zinc</keyword>
<evidence type="ECO:0000256" key="10">
    <source>
        <dbReference type="PROSITE-ProRule" id="PRU01379"/>
    </source>
</evidence>
<reference evidence="12" key="2">
    <citation type="submission" date="2022-06" db="UniProtKB">
        <authorList>
            <consortium name="EnsemblMetazoa"/>
        </authorList>
    </citation>
    <scope>IDENTIFICATION</scope>
</reference>
<organism evidence="12 13">
    <name type="scientific">Acyrthosiphon pisum</name>
    <name type="common">Pea aphid</name>
    <dbReference type="NCBI Taxonomy" id="7029"/>
    <lineage>
        <taxon>Eukaryota</taxon>
        <taxon>Metazoa</taxon>
        <taxon>Ecdysozoa</taxon>
        <taxon>Arthropoda</taxon>
        <taxon>Hexapoda</taxon>
        <taxon>Insecta</taxon>
        <taxon>Pterygota</taxon>
        <taxon>Neoptera</taxon>
        <taxon>Paraneoptera</taxon>
        <taxon>Hemiptera</taxon>
        <taxon>Sternorrhyncha</taxon>
        <taxon>Aphidomorpha</taxon>
        <taxon>Aphidoidea</taxon>
        <taxon>Aphididae</taxon>
        <taxon>Macrosiphini</taxon>
        <taxon>Acyrthosiphon</taxon>
    </lineage>
</organism>
<feature type="domain" description="Peptidase M14" evidence="11">
    <location>
        <begin position="1"/>
        <end position="225"/>
    </location>
</feature>
<dbReference type="GO" id="GO:0005615">
    <property type="term" value="C:extracellular space"/>
    <property type="evidence" value="ECO:0007669"/>
    <property type="project" value="TreeGrafter"/>
</dbReference>
<name>A0A8R2JRP8_ACYPI</name>
<dbReference type="Pfam" id="PF00246">
    <property type="entry name" value="Peptidase_M14"/>
    <property type="match status" value="1"/>
</dbReference>
<feature type="active site" description="Proton donor/acceptor" evidence="10">
    <location>
        <position position="191"/>
    </location>
</feature>
<keyword evidence="5" id="KW-0479">Metal-binding</keyword>
<dbReference type="EnsemblMetazoa" id="XM_029489693.1">
    <property type="protein sequence ID" value="XP_029345553.1"/>
    <property type="gene ID" value="LOC103311861"/>
</dbReference>
<comment type="similarity">
    <text evidence="2 10">Belongs to the peptidase M14 family.</text>
</comment>
<keyword evidence="13" id="KW-1185">Reference proteome</keyword>
<dbReference type="OrthoDB" id="3626597at2759"/>
<evidence type="ECO:0000256" key="4">
    <source>
        <dbReference type="ARBA" id="ARBA00022670"/>
    </source>
</evidence>
<evidence type="ECO:0000256" key="5">
    <source>
        <dbReference type="ARBA" id="ARBA00022723"/>
    </source>
</evidence>
<keyword evidence="6" id="KW-0732">Signal</keyword>
<evidence type="ECO:0000313" key="13">
    <source>
        <dbReference type="Proteomes" id="UP000007819"/>
    </source>
</evidence>
<keyword evidence="7" id="KW-0378">Hydrolase</keyword>
<evidence type="ECO:0000256" key="9">
    <source>
        <dbReference type="ARBA" id="ARBA00023049"/>
    </source>
</evidence>
<dbReference type="Proteomes" id="UP000007819">
    <property type="component" value="Chromosome A2"/>
</dbReference>